<evidence type="ECO:0000256" key="1">
    <source>
        <dbReference type="ARBA" id="ARBA00004141"/>
    </source>
</evidence>
<feature type="transmembrane region" description="Helical" evidence="5">
    <location>
        <begin position="9"/>
        <end position="26"/>
    </location>
</feature>
<dbReference type="PANTHER" id="PTHR10924">
    <property type="entry name" value="MAJOR FACILITATOR SUPERFAMILY PROTEIN-RELATED"/>
    <property type="match status" value="1"/>
</dbReference>
<keyword evidence="2 5" id="KW-0812">Transmembrane</keyword>
<dbReference type="AlphaFoldDB" id="A0A482VX75"/>
<sequence>RRNQSLQEAILTIFIFYAAINSYQWREYAIITNVVMKYYNVSAATVDWTSIIYMAFYAPLVIPASYILDKKGLRVAGLIGGLGTALGTCIKVFSVGRDSFWIVLVGQGILSATQLLIINLPPRIAAVWFKPNEVSTGCSLGVFGTQLGCPLGFVLPPIIVKNHENAEDIGPNLKVLCWGLAAAIIPGALAKFFQDFPQQPSKLPNITQFEERKLQAKFSLRSFFESIKVSMVNVPFVIHMVAYRINIAVFSAVSTPLNQFILQYFPRNHILYLFDLFSKRRCIYVRFGTEVENFGIPFYRNCWVDFEFLVLEFSN</sequence>
<keyword evidence="7" id="KW-1185">Reference proteome</keyword>
<dbReference type="InterPro" id="IPR036259">
    <property type="entry name" value="MFS_trans_sf"/>
</dbReference>
<organism evidence="6 7">
    <name type="scientific">Asbolus verrucosus</name>
    <name type="common">Desert ironclad beetle</name>
    <dbReference type="NCBI Taxonomy" id="1661398"/>
    <lineage>
        <taxon>Eukaryota</taxon>
        <taxon>Metazoa</taxon>
        <taxon>Ecdysozoa</taxon>
        <taxon>Arthropoda</taxon>
        <taxon>Hexapoda</taxon>
        <taxon>Insecta</taxon>
        <taxon>Pterygota</taxon>
        <taxon>Neoptera</taxon>
        <taxon>Endopterygota</taxon>
        <taxon>Coleoptera</taxon>
        <taxon>Polyphaga</taxon>
        <taxon>Cucujiformia</taxon>
        <taxon>Tenebrionidae</taxon>
        <taxon>Pimeliinae</taxon>
        <taxon>Asbolus</taxon>
    </lineage>
</organism>
<comment type="caution">
    <text evidence="6">The sequence shown here is derived from an EMBL/GenBank/DDBJ whole genome shotgun (WGS) entry which is preliminary data.</text>
</comment>
<accession>A0A482VX75</accession>
<dbReference type="GO" id="GO:0016020">
    <property type="term" value="C:membrane"/>
    <property type="evidence" value="ECO:0007669"/>
    <property type="project" value="UniProtKB-SubCell"/>
</dbReference>
<feature type="non-terminal residue" evidence="6">
    <location>
        <position position="1"/>
    </location>
</feature>
<protein>
    <submittedName>
        <fullName evidence="6">MFS 1 domain containing protein</fullName>
    </submittedName>
</protein>
<evidence type="ECO:0000313" key="7">
    <source>
        <dbReference type="Proteomes" id="UP000292052"/>
    </source>
</evidence>
<dbReference type="OrthoDB" id="422206at2759"/>
<evidence type="ECO:0000256" key="2">
    <source>
        <dbReference type="ARBA" id="ARBA00022692"/>
    </source>
</evidence>
<dbReference type="Pfam" id="PF07690">
    <property type="entry name" value="MFS_1"/>
    <property type="match status" value="1"/>
</dbReference>
<evidence type="ECO:0000256" key="3">
    <source>
        <dbReference type="ARBA" id="ARBA00022989"/>
    </source>
</evidence>
<comment type="subcellular location">
    <subcellularLocation>
        <location evidence="1">Membrane</location>
        <topology evidence="1">Multi-pass membrane protein</topology>
    </subcellularLocation>
</comment>
<feature type="transmembrane region" description="Helical" evidence="5">
    <location>
        <begin position="100"/>
        <end position="120"/>
    </location>
</feature>
<feature type="transmembrane region" description="Helical" evidence="5">
    <location>
        <begin position="75"/>
        <end position="94"/>
    </location>
</feature>
<dbReference type="GO" id="GO:0097037">
    <property type="term" value="P:heme export"/>
    <property type="evidence" value="ECO:0007669"/>
    <property type="project" value="TreeGrafter"/>
</dbReference>
<gene>
    <name evidence="6" type="ORF">BDFB_002247</name>
</gene>
<dbReference type="InterPro" id="IPR011701">
    <property type="entry name" value="MFS"/>
</dbReference>
<reference evidence="6 7" key="1">
    <citation type="submission" date="2017-03" db="EMBL/GenBank/DDBJ databases">
        <title>Genome of the blue death feigning beetle - Asbolus verrucosus.</title>
        <authorList>
            <person name="Rider S.D."/>
        </authorList>
    </citation>
    <scope>NUCLEOTIDE SEQUENCE [LARGE SCALE GENOMIC DNA]</scope>
    <source>
        <strain evidence="6">Butters</strain>
        <tissue evidence="6">Head and leg muscle</tissue>
    </source>
</reference>
<feature type="transmembrane region" description="Helical" evidence="5">
    <location>
        <begin position="46"/>
        <end position="68"/>
    </location>
</feature>
<dbReference type="Gene3D" id="1.20.1250.20">
    <property type="entry name" value="MFS general substrate transporter like domains"/>
    <property type="match status" value="1"/>
</dbReference>
<dbReference type="EMBL" id="QDEB01055619">
    <property type="protein sequence ID" value="RZC37109.1"/>
    <property type="molecule type" value="Genomic_DNA"/>
</dbReference>
<dbReference type="SUPFAM" id="SSF103473">
    <property type="entry name" value="MFS general substrate transporter"/>
    <property type="match status" value="1"/>
</dbReference>
<dbReference type="PANTHER" id="PTHR10924:SF4">
    <property type="entry name" value="GH15861P"/>
    <property type="match status" value="1"/>
</dbReference>
<dbReference type="InterPro" id="IPR049680">
    <property type="entry name" value="FLVCR1-2_SLC49-like"/>
</dbReference>
<name>A0A482VX75_ASBVE</name>
<dbReference type="GO" id="GO:0020037">
    <property type="term" value="F:heme binding"/>
    <property type="evidence" value="ECO:0007669"/>
    <property type="project" value="TreeGrafter"/>
</dbReference>
<evidence type="ECO:0000256" key="4">
    <source>
        <dbReference type="ARBA" id="ARBA00023136"/>
    </source>
</evidence>
<dbReference type="GO" id="GO:0015232">
    <property type="term" value="F:heme transmembrane transporter activity"/>
    <property type="evidence" value="ECO:0007669"/>
    <property type="project" value="TreeGrafter"/>
</dbReference>
<dbReference type="STRING" id="1661398.A0A482VX75"/>
<proteinExistence type="predicted"/>
<dbReference type="Proteomes" id="UP000292052">
    <property type="component" value="Unassembled WGS sequence"/>
</dbReference>
<evidence type="ECO:0000256" key="5">
    <source>
        <dbReference type="SAM" id="Phobius"/>
    </source>
</evidence>
<keyword evidence="3 5" id="KW-1133">Transmembrane helix</keyword>
<keyword evidence="4 5" id="KW-0472">Membrane</keyword>
<evidence type="ECO:0000313" key="6">
    <source>
        <dbReference type="EMBL" id="RZC37109.1"/>
    </source>
</evidence>